<feature type="signal peptide" evidence="1">
    <location>
        <begin position="1"/>
        <end position="24"/>
    </location>
</feature>
<reference evidence="3" key="2">
    <citation type="journal article" date="2021" name="PeerJ">
        <title>Extensive microbial diversity within the chicken gut microbiome revealed by metagenomics and culture.</title>
        <authorList>
            <person name="Gilroy R."/>
            <person name="Ravi A."/>
            <person name="Getino M."/>
            <person name="Pursley I."/>
            <person name="Horton D.L."/>
            <person name="Alikhan N.F."/>
            <person name="Baker D."/>
            <person name="Gharbi K."/>
            <person name="Hall N."/>
            <person name="Watson M."/>
            <person name="Adriaenssens E.M."/>
            <person name="Foster-Nyarko E."/>
            <person name="Jarju S."/>
            <person name="Secka A."/>
            <person name="Antonio M."/>
            <person name="Oren A."/>
            <person name="Chaudhuri R.R."/>
            <person name="La Ragione R."/>
            <person name="Hildebrand F."/>
            <person name="Pallen M.J."/>
        </authorList>
    </citation>
    <scope>NUCLEOTIDE SEQUENCE</scope>
    <source>
        <strain evidence="3">G3-8215</strain>
    </source>
</reference>
<sequence length="916" mass="102148">MRNTVIIILSAIAASMLSWYPADAQDTGVGATAGLGHGEFDSYPDLTLTNMLQGKIAGLQVRSIVHGLGNNVPDLYIRGQHGMSANTALVIIDGVERPLADLIPEEIETIEVLKDATAKILYGARAANGVVVVTTKKGETNTERTYHINAEMGITSMTRMPEWVNSYEYANLYNEACLNDGLAPYYTQEQVEGYRNSTGAFDPLYPDIDWQKEFMKRNSTYRKVTFDMDGGSNNVRYALVAGYVGSGGYEDAAYNTSLNRLTLRGNLDFSITDFLSVTAGISGRMEMRKWAQMTCAQLFTAASTYRPNEYPLILSPESTGLTQSDDIPLFGASVLRPTNVYAEQRYGGYTEERYTRAQTDFGARLDLDRWVKGLSAGAYLSFDNYDFLQLSLSKKYPAYAPGTYVDASGSTVTEYKQVQQINVATDQSRNSTTLQQTLGWNAYAKYLNTFGKHRLSADLVYLYSKTTNQGVTQDIINSNTSLNINWSYDNRYVVEADAALMGSNRFQKGNRFFMSGAAGAAWIISNESFLKGSRNVNFLKLKLSGGLLGFDSATSHLLYERAWEQSGSFKFGTTANGATAFLTNFIRNASPDLKWEKSLEMNLGVEGLFFGSRLSVEADWFREMHYDIIGLNDAAHGDYTGDFVTYKNMGSVFNQGIDAAVKWSDTKGDFSYSVGANVLWSKNKVLEWDQVLHGETYRYTVGNSTDAMFGYVAEGLFGKDVAIDGHPQQSFGHYQEGDIAYSDLNGDGAIDGRDVKVLGNTFPRTTLGIDINLRYKGWGLYILGYAELGVYKWASNSYYWNYGENAYSVLALDRWHPVNNPDGSYPRLTTTDDANNWQNSTFWLKKTDWFRLKNIELSYTFDSFRNRLLKDIKVFVRGANLFVLSSVPELDPELLDAGLTNYPVTRTFTCGVTFTL</sequence>
<feature type="domain" description="TonB-dependent receptor plug" evidence="2">
    <location>
        <begin position="39"/>
        <end position="130"/>
    </location>
</feature>
<dbReference type="NCBIfam" id="TIGR04056">
    <property type="entry name" value="OMP_RagA_SusC"/>
    <property type="match status" value="1"/>
</dbReference>
<gene>
    <name evidence="3" type="ORF">IAB75_07710</name>
</gene>
<organism evidence="3 4">
    <name type="scientific">Candidatus Cryptobacteroides avicola</name>
    <dbReference type="NCBI Taxonomy" id="2840757"/>
    <lineage>
        <taxon>Bacteria</taxon>
        <taxon>Pseudomonadati</taxon>
        <taxon>Bacteroidota</taxon>
        <taxon>Bacteroidia</taxon>
        <taxon>Bacteroidales</taxon>
        <taxon>Candidatus Cryptobacteroides</taxon>
    </lineage>
</organism>
<dbReference type="InterPro" id="IPR037066">
    <property type="entry name" value="Plug_dom_sf"/>
</dbReference>
<accession>A0A940DVC0</accession>
<dbReference type="InterPro" id="IPR023996">
    <property type="entry name" value="TonB-dep_OMP_SusC/RagA"/>
</dbReference>
<dbReference type="EMBL" id="JADILV010000051">
    <property type="protein sequence ID" value="MBO8483981.1"/>
    <property type="molecule type" value="Genomic_DNA"/>
</dbReference>
<dbReference type="InterPro" id="IPR012910">
    <property type="entry name" value="Plug_dom"/>
</dbReference>
<dbReference type="Proteomes" id="UP000725002">
    <property type="component" value="Unassembled WGS sequence"/>
</dbReference>
<evidence type="ECO:0000256" key="1">
    <source>
        <dbReference type="SAM" id="SignalP"/>
    </source>
</evidence>
<proteinExistence type="predicted"/>
<dbReference type="PROSITE" id="PS00018">
    <property type="entry name" value="EF_HAND_1"/>
    <property type="match status" value="1"/>
</dbReference>
<dbReference type="InterPro" id="IPR018247">
    <property type="entry name" value="EF_Hand_1_Ca_BS"/>
</dbReference>
<reference evidence="3" key="1">
    <citation type="submission" date="2020-10" db="EMBL/GenBank/DDBJ databases">
        <authorList>
            <person name="Gilroy R."/>
        </authorList>
    </citation>
    <scope>NUCLEOTIDE SEQUENCE</scope>
    <source>
        <strain evidence="3">G3-8215</strain>
    </source>
</reference>
<keyword evidence="1" id="KW-0732">Signal</keyword>
<dbReference type="Gene3D" id="2.170.130.10">
    <property type="entry name" value="TonB-dependent receptor, plug domain"/>
    <property type="match status" value="1"/>
</dbReference>
<dbReference type="Pfam" id="PF07715">
    <property type="entry name" value="Plug"/>
    <property type="match status" value="1"/>
</dbReference>
<name>A0A940DVC0_9BACT</name>
<evidence type="ECO:0000313" key="3">
    <source>
        <dbReference type="EMBL" id="MBO8483981.1"/>
    </source>
</evidence>
<comment type="caution">
    <text evidence="3">The sequence shown here is derived from an EMBL/GenBank/DDBJ whole genome shotgun (WGS) entry which is preliminary data.</text>
</comment>
<protein>
    <submittedName>
        <fullName evidence="3">SusC/RagA family TonB-linked outer membrane protein</fullName>
    </submittedName>
</protein>
<evidence type="ECO:0000313" key="4">
    <source>
        <dbReference type="Proteomes" id="UP000725002"/>
    </source>
</evidence>
<dbReference type="SUPFAM" id="SSF56935">
    <property type="entry name" value="Porins"/>
    <property type="match status" value="1"/>
</dbReference>
<dbReference type="AlphaFoldDB" id="A0A940DVC0"/>
<dbReference type="InterPro" id="IPR023997">
    <property type="entry name" value="TonB-dep_OMP_SusC/RagA_CS"/>
</dbReference>
<feature type="chain" id="PRO_5036806741" evidence="1">
    <location>
        <begin position="25"/>
        <end position="916"/>
    </location>
</feature>
<evidence type="ECO:0000259" key="2">
    <source>
        <dbReference type="Pfam" id="PF07715"/>
    </source>
</evidence>
<dbReference type="NCBIfam" id="TIGR04057">
    <property type="entry name" value="SusC_RagA_signa"/>
    <property type="match status" value="1"/>
</dbReference>